<protein>
    <recommendedName>
        <fullName evidence="1">DUF4145 domain-containing protein</fullName>
    </recommendedName>
</protein>
<organism evidence="2 3">
    <name type="scientific">Arthrobacter glacialis</name>
    <dbReference type="NCBI Taxonomy" id="1664"/>
    <lineage>
        <taxon>Bacteria</taxon>
        <taxon>Bacillati</taxon>
        <taxon>Actinomycetota</taxon>
        <taxon>Actinomycetes</taxon>
        <taxon>Micrococcales</taxon>
        <taxon>Micrococcaceae</taxon>
        <taxon>Arthrobacter</taxon>
    </lineage>
</organism>
<evidence type="ECO:0000259" key="1">
    <source>
        <dbReference type="Pfam" id="PF13643"/>
    </source>
</evidence>
<dbReference type="EMBL" id="PPXC01000001">
    <property type="protein sequence ID" value="POH75368.1"/>
    <property type="molecule type" value="Genomic_DNA"/>
</dbReference>
<dbReference type="Pfam" id="PF13643">
    <property type="entry name" value="DUF4145"/>
    <property type="match status" value="1"/>
</dbReference>
<proteinExistence type="predicted"/>
<accession>A0A2S4A1Q8</accession>
<dbReference type="Proteomes" id="UP000237061">
    <property type="component" value="Unassembled WGS sequence"/>
</dbReference>
<evidence type="ECO:0000313" key="3">
    <source>
        <dbReference type="Proteomes" id="UP000237061"/>
    </source>
</evidence>
<dbReference type="AlphaFoldDB" id="A0A2S4A1Q8"/>
<keyword evidence="3" id="KW-1185">Reference proteome</keyword>
<evidence type="ECO:0000313" key="2">
    <source>
        <dbReference type="EMBL" id="POH75368.1"/>
    </source>
</evidence>
<comment type="caution">
    <text evidence="2">The sequence shown here is derived from an EMBL/GenBank/DDBJ whole genome shotgun (WGS) entry which is preliminary data.</text>
</comment>
<reference evidence="2 3" key="1">
    <citation type="submission" date="2018-01" db="EMBL/GenBank/DDBJ databases">
        <title>Arthrobacter sp. nov., from glaciers in China.</title>
        <authorList>
            <person name="Liu Q."/>
            <person name="Xin Y.-H."/>
        </authorList>
    </citation>
    <scope>NUCLEOTIDE SEQUENCE [LARGE SCALE GENOMIC DNA]</scope>
    <source>
        <strain evidence="2 3">HLT2-12-2</strain>
    </source>
</reference>
<sequence length="241" mass="26374">MDGTTNNADTRMGTMATIKCGWCGTSGHASEMGPGIRPAYRAGLPYHLPTIQSAFTCDNCDRLVIGSYFGIEYPGFSTDEVIGPDDIEEFWRRNPPTKWSPEYVQGQQYADVPEHIASAAGEAHKNASVGSNMSAILMARTVLEATAKDKDVTSGSLYQKIDALAEKELIRRSTQSAAHVIRDFGNDMAHGDISKLVDPEDAEALLTLMDLVLHEIYQMTATTDALKAKFAARKKPEDRQN</sequence>
<feature type="domain" description="DUF4145" evidence="1">
    <location>
        <begin position="122"/>
        <end position="209"/>
    </location>
</feature>
<dbReference type="InterPro" id="IPR025285">
    <property type="entry name" value="DUF4145"/>
</dbReference>
<gene>
    <name evidence="2" type="ORF">CVS27_01845</name>
</gene>
<name>A0A2S4A1Q8_ARTGL</name>